<dbReference type="AlphaFoldDB" id="A0AAN8SPB1"/>
<dbReference type="Pfam" id="PF24758">
    <property type="entry name" value="LRR_At5g56370"/>
    <property type="match status" value="1"/>
</dbReference>
<dbReference type="InterPro" id="IPR055357">
    <property type="entry name" value="LRR_At1g61320_AtMIF1"/>
</dbReference>
<dbReference type="InterPro" id="IPR053772">
    <property type="entry name" value="At1g61320/At1g61330-like"/>
</dbReference>
<dbReference type="PANTHER" id="PTHR34145:SF28">
    <property type="entry name" value="F-BOX DOMAIN-CONTAINING PROTEIN"/>
    <property type="match status" value="1"/>
</dbReference>
<dbReference type="Gene3D" id="3.80.10.10">
    <property type="entry name" value="Ribonuclease Inhibitor"/>
    <property type="match status" value="1"/>
</dbReference>
<dbReference type="PANTHER" id="PTHR34145">
    <property type="entry name" value="OS02G0105600 PROTEIN"/>
    <property type="match status" value="1"/>
</dbReference>
<dbReference type="InterPro" id="IPR055411">
    <property type="entry name" value="LRR_FXL15/At3g58940/PEG3-like"/>
</dbReference>
<dbReference type="SUPFAM" id="SSF52047">
    <property type="entry name" value="RNI-like"/>
    <property type="match status" value="1"/>
</dbReference>
<evidence type="ECO:0000313" key="4">
    <source>
        <dbReference type="Proteomes" id="UP001371456"/>
    </source>
</evidence>
<protein>
    <submittedName>
        <fullName evidence="3">Uncharacterized protein</fullName>
    </submittedName>
</protein>
<comment type="caution">
    <text evidence="3">The sequence shown here is derived from an EMBL/GenBank/DDBJ whole genome shotgun (WGS) entry which is preliminary data.</text>
</comment>
<dbReference type="InterPro" id="IPR032675">
    <property type="entry name" value="LRR_dom_sf"/>
</dbReference>
<feature type="domain" description="F-box/LRR-repeat protein 15/At3g58940/PEG3-like LRR" evidence="2">
    <location>
        <begin position="110"/>
        <end position="245"/>
    </location>
</feature>
<accession>A0AAN8SPB1</accession>
<reference evidence="3 4" key="1">
    <citation type="submission" date="2024-02" db="EMBL/GenBank/DDBJ databases">
        <title>de novo genome assembly of Solanum bulbocastanum strain 11H21.</title>
        <authorList>
            <person name="Hosaka A.J."/>
        </authorList>
    </citation>
    <scope>NUCLEOTIDE SEQUENCE [LARGE SCALE GENOMIC DNA]</scope>
    <source>
        <tissue evidence="3">Young leaves</tissue>
    </source>
</reference>
<evidence type="ECO:0000259" key="1">
    <source>
        <dbReference type="Pfam" id="PF23622"/>
    </source>
</evidence>
<evidence type="ECO:0000313" key="3">
    <source>
        <dbReference type="EMBL" id="KAK6773414.1"/>
    </source>
</evidence>
<dbReference type="SUPFAM" id="SSF81383">
    <property type="entry name" value="F-box domain"/>
    <property type="match status" value="1"/>
</dbReference>
<dbReference type="EMBL" id="JBANQN010000012">
    <property type="protein sequence ID" value="KAK6773414.1"/>
    <property type="molecule type" value="Genomic_DNA"/>
</dbReference>
<evidence type="ECO:0000259" key="2">
    <source>
        <dbReference type="Pfam" id="PF24758"/>
    </source>
</evidence>
<dbReference type="InterPro" id="IPR036047">
    <property type="entry name" value="F-box-like_dom_sf"/>
</dbReference>
<name>A0AAN8SPB1_SOLBU</name>
<sequence>MQYNVAKRVFRGDRISELPVHIIHHILYSTDLDMKEAARSCILSKRWYFCWTSRPNLIFDLVQGCKYMPLENYVKLVDQSLRSHVQQNLHLEQLSLTYCDHRQFNSLHFDTWIALAFKLNVRVLEIYAPFLRSYSLPHVIYDAKNLTTLRLRNCKFEFDISTTHIRFDYLDDLCLHCVCISDAQLQRIIDRSPFIRNLSLVDCPGIDKLQVSGLVHLENLIVQLCKFDSVIVQAPNLQCFKYVEHHAVRPCKIDILDGYNTLQTLVLCGASITDQQFRDVFYKFPNISELDLTSCLQLKNIEIQSEKLKKFTLVRMESLEKVTIQAPNLLEFDFEAHQVPFSSIDPFSSMDPSSLERSQLNFLSLRTHYGSVDSRWYTNLHHFVQKFNYS</sequence>
<keyword evidence="4" id="KW-1185">Reference proteome</keyword>
<organism evidence="3 4">
    <name type="scientific">Solanum bulbocastanum</name>
    <name type="common">Wild potato</name>
    <dbReference type="NCBI Taxonomy" id="147425"/>
    <lineage>
        <taxon>Eukaryota</taxon>
        <taxon>Viridiplantae</taxon>
        <taxon>Streptophyta</taxon>
        <taxon>Embryophyta</taxon>
        <taxon>Tracheophyta</taxon>
        <taxon>Spermatophyta</taxon>
        <taxon>Magnoliopsida</taxon>
        <taxon>eudicotyledons</taxon>
        <taxon>Gunneridae</taxon>
        <taxon>Pentapetalae</taxon>
        <taxon>asterids</taxon>
        <taxon>lamiids</taxon>
        <taxon>Solanales</taxon>
        <taxon>Solanaceae</taxon>
        <taxon>Solanoideae</taxon>
        <taxon>Solaneae</taxon>
        <taxon>Solanum</taxon>
    </lineage>
</organism>
<dbReference type="Pfam" id="PF23622">
    <property type="entry name" value="LRR_At1g61320_AtMIF1"/>
    <property type="match status" value="1"/>
</dbReference>
<feature type="domain" description="At1g61320/AtMIF1 LRR" evidence="1">
    <location>
        <begin position="256"/>
        <end position="343"/>
    </location>
</feature>
<dbReference type="Proteomes" id="UP001371456">
    <property type="component" value="Unassembled WGS sequence"/>
</dbReference>
<proteinExistence type="predicted"/>
<gene>
    <name evidence="3" type="ORF">RDI58_028652</name>
</gene>